<dbReference type="InterPro" id="IPR004843">
    <property type="entry name" value="Calcineurin-like_PHP"/>
</dbReference>
<evidence type="ECO:0000256" key="1">
    <source>
        <dbReference type="ARBA" id="ARBA00006654"/>
    </source>
</evidence>
<proteinExistence type="inferred from homology"/>
<reference evidence="6" key="3">
    <citation type="submission" date="2015-02" db="UniProtKB">
        <authorList>
            <consortium name="EnsemblProtists"/>
        </authorList>
    </citation>
    <scope>IDENTIFICATION</scope>
    <source>
        <strain evidence="6">DAOM BR144</strain>
    </source>
</reference>
<evidence type="ECO:0000313" key="6">
    <source>
        <dbReference type="EnsemblProtists" id="PYU1_T004016"/>
    </source>
</evidence>
<dbReference type="GO" id="GO:0016787">
    <property type="term" value="F:hydrolase activity"/>
    <property type="evidence" value="ECO:0007669"/>
    <property type="project" value="UniProtKB-KW"/>
</dbReference>
<keyword evidence="3" id="KW-0378">Hydrolase</keyword>
<dbReference type="InterPro" id="IPR006179">
    <property type="entry name" value="5_nucleotidase/apyrase"/>
</dbReference>
<sequence>MKIFRSLALAVFAVVLGAQSSSALRNVTAVVDVIAYNDVYEMLQDEVNGLKVGGPSRVIPIVKEMRAKNPNSLVIFAGDTMSPSLWSSQFHGMQMVDAHNAIGVDFASLGNHEFDFGIEGFLNVSAATNFPWLNANCYEIGTGSLLRNTKARAIKTFKDPTFGSIKIGFFGVMYDMKDSSKGLYWTDPIEAAKKQVAFLKTQSVDFIIALTHQDLADDNRFSKGVTGVNLIYAGHDHSSMLQTNFGAPYLKADFDFRSIWSSRLEFFTASGSLAATTRMTHKAIPIIEEMPSDPALDKVIADYATQIGLLHARVIGTLCETLDVTNKLVRAADSAIGAIFADASLNFYGQGSADVALMNGGGIRSDTTYPAGNLTIGQVISWSPFGNTLMVIETDGASMKKYIKKETLASCGANFINLNGYYVQPGGIKYTFKCTGSGAGDITSIEWFKHPTRTGPVLDTDVFKLAISNYLYNTEYLLTPGAVVSKVVVSEAEASRIDTALEVFVKSLPNANLCYKADGRSLVSF</sequence>
<name>K3WGC5_GLOUD</name>
<dbReference type="InterPro" id="IPR036907">
    <property type="entry name" value="5'-Nucleotdase_C_sf"/>
</dbReference>
<dbReference type="SUPFAM" id="SSF56300">
    <property type="entry name" value="Metallo-dependent phosphatases"/>
    <property type="match status" value="1"/>
</dbReference>
<dbReference type="InterPro" id="IPR029052">
    <property type="entry name" value="Metallo-depent_PP-like"/>
</dbReference>
<dbReference type="SUPFAM" id="SSF55816">
    <property type="entry name" value="5'-nucleotidase (syn. UDP-sugar hydrolase), C-terminal domain"/>
    <property type="match status" value="1"/>
</dbReference>
<dbReference type="GO" id="GO:0000166">
    <property type="term" value="F:nucleotide binding"/>
    <property type="evidence" value="ECO:0007669"/>
    <property type="project" value="UniProtKB-KW"/>
</dbReference>
<dbReference type="Proteomes" id="UP000019132">
    <property type="component" value="Unassembled WGS sequence"/>
</dbReference>
<evidence type="ECO:0000313" key="7">
    <source>
        <dbReference type="Proteomes" id="UP000019132"/>
    </source>
</evidence>
<dbReference type="PANTHER" id="PTHR11575">
    <property type="entry name" value="5'-NUCLEOTIDASE-RELATED"/>
    <property type="match status" value="1"/>
</dbReference>
<feature type="domain" description="Calcineurin-like phosphoesterase" evidence="4">
    <location>
        <begin position="51"/>
        <end position="238"/>
    </location>
</feature>
<reference evidence="7" key="2">
    <citation type="submission" date="2010-04" db="EMBL/GenBank/DDBJ databases">
        <authorList>
            <person name="Buell R."/>
            <person name="Hamilton J."/>
            <person name="Hostetler J."/>
        </authorList>
    </citation>
    <scope>NUCLEOTIDE SEQUENCE [LARGE SCALE GENOMIC DNA]</scope>
    <source>
        <strain evidence="7">DAOM:BR144</strain>
    </source>
</reference>
<protein>
    <recommendedName>
        <fullName evidence="8">5'-Nucleotidase C-terminal domain-containing protein</fullName>
    </recommendedName>
</protein>
<evidence type="ECO:0000259" key="4">
    <source>
        <dbReference type="Pfam" id="PF00149"/>
    </source>
</evidence>
<keyword evidence="3" id="KW-0547">Nucleotide-binding</keyword>
<dbReference type="VEuPathDB" id="FungiDB:PYU1_G004006"/>
<accession>K3WGC5</accession>
<evidence type="ECO:0000256" key="3">
    <source>
        <dbReference type="RuleBase" id="RU362119"/>
    </source>
</evidence>
<dbReference type="eggNOG" id="KOG4419">
    <property type="taxonomic scope" value="Eukaryota"/>
</dbReference>
<dbReference type="Pfam" id="PF00149">
    <property type="entry name" value="Metallophos"/>
    <property type="match status" value="1"/>
</dbReference>
<dbReference type="OMA" id="YTIAMVS"/>
<feature type="signal peptide" evidence="3">
    <location>
        <begin position="1"/>
        <end position="23"/>
    </location>
</feature>
<dbReference type="GO" id="GO:0009166">
    <property type="term" value="P:nucleotide catabolic process"/>
    <property type="evidence" value="ECO:0007669"/>
    <property type="project" value="InterPro"/>
</dbReference>
<feature type="domain" description="5'-Nucleotidase C-terminal" evidence="5">
    <location>
        <begin position="315"/>
        <end position="472"/>
    </location>
</feature>
<dbReference type="PRINTS" id="PR01607">
    <property type="entry name" value="APYRASEFAMLY"/>
</dbReference>
<feature type="chain" id="PRO_5005137478" description="5'-Nucleotidase C-terminal domain-containing protein" evidence="3">
    <location>
        <begin position="24"/>
        <end position="525"/>
    </location>
</feature>
<evidence type="ECO:0000259" key="5">
    <source>
        <dbReference type="Pfam" id="PF02872"/>
    </source>
</evidence>
<dbReference type="Gene3D" id="3.90.780.10">
    <property type="entry name" value="5'-Nucleotidase, C-terminal domain"/>
    <property type="match status" value="1"/>
</dbReference>
<dbReference type="InterPro" id="IPR008334">
    <property type="entry name" value="5'-Nucleotdase_C"/>
</dbReference>
<dbReference type="EnsemblProtists" id="PYU1_T004016">
    <property type="protein sequence ID" value="PYU1_T004016"/>
    <property type="gene ID" value="PYU1_G004006"/>
</dbReference>
<dbReference type="STRING" id="431595.K3WGC5"/>
<dbReference type="AlphaFoldDB" id="K3WGC5"/>
<dbReference type="Pfam" id="PF02872">
    <property type="entry name" value="5_nucleotid_C"/>
    <property type="match status" value="1"/>
</dbReference>
<keyword evidence="7" id="KW-1185">Reference proteome</keyword>
<reference evidence="7" key="1">
    <citation type="journal article" date="2010" name="Genome Biol.">
        <title>Genome sequence of the necrotrophic plant pathogen Pythium ultimum reveals original pathogenicity mechanisms and effector repertoire.</title>
        <authorList>
            <person name="Levesque C.A."/>
            <person name="Brouwer H."/>
            <person name="Cano L."/>
            <person name="Hamilton J.P."/>
            <person name="Holt C."/>
            <person name="Huitema E."/>
            <person name="Raffaele S."/>
            <person name="Robideau G.P."/>
            <person name="Thines M."/>
            <person name="Win J."/>
            <person name="Zerillo M.M."/>
            <person name="Beakes G.W."/>
            <person name="Boore J.L."/>
            <person name="Busam D."/>
            <person name="Dumas B."/>
            <person name="Ferriera S."/>
            <person name="Fuerstenberg S.I."/>
            <person name="Gachon C.M."/>
            <person name="Gaulin E."/>
            <person name="Govers F."/>
            <person name="Grenville-Briggs L."/>
            <person name="Horner N."/>
            <person name="Hostetler J."/>
            <person name="Jiang R.H."/>
            <person name="Johnson J."/>
            <person name="Krajaejun T."/>
            <person name="Lin H."/>
            <person name="Meijer H.J."/>
            <person name="Moore B."/>
            <person name="Morris P."/>
            <person name="Phuntmart V."/>
            <person name="Puiu D."/>
            <person name="Shetty J."/>
            <person name="Stajich J.E."/>
            <person name="Tripathy S."/>
            <person name="Wawra S."/>
            <person name="van West P."/>
            <person name="Whitty B.R."/>
            <person name="Coutinho P.M."/>
            <person name="Henrissat B."/>
            <person name="Martin F."/>
            <person name="Thomas P.D."/>
            <person name="Tyler B.M."/>
            <person name="De Vries R.P."/>
            <person name="Kamoun S."/>
            <person name="Yandell M."/>
            <person name="Tisserat N."/>
            <person name="Buell C.R."/>
        </authorList>
    </citation>
    <scope>NUCLEOTIDE SEQUENCE</scope>
    <source>
        <strain evidence="7">DAOM:BR144</strain>
    </source>
</reference>
<evidence type="ECO:0000256" key="2">
    <source>
        <dbReference type="ARBA" id="ARBA00022729"/>
    </source>
</evidence>
<keyword evidence="2 3" id="KW-0732">Signal</keyword>
<dbReference type="Gene3D" id="3.60.21.10">
    <property type="match status" value="1"/>
</dbReference>
<dbReference type="EMBL" id="GL376567">
    <property type="status" value="NOT_ANNOTATED_CDS"/>
    <property type="molecule type" value="Genomic_DNA"/>
</dbReference>
<dbReference type="HOGENOM" id="CLU_005854_7_2_1"/>
<comment type="similarity">
    <text evidence="1 3">Belongs to the 5'-nucleotidase family.</text>
</comment>
<dbReference type="PANTHER" id="PTHR11575:SF48">
    <property type="entry name" value="5'-NUCLEOTIDASE"/>
    <property type="match status" value="1"/>
</dbReference>
<organism evidence="6 7">
    <name type="scientific">Globisporangium ultimum (strain ATCC 200006 / CBS 805.95 / DAOM BR144)</name>
    <name type="common">Pythium ultimum</name>
    <dbReference type="NCBI Taxonomy" id="431595"/>
    <lineage>
        <taxon>Eukaryota</taxon>
        <taxon>Sar</taxon>
        <taxon>Stramenopiles</taxon>
        <taxon>Oomycota</taxon>
        <taxon>Peronosporomycetes</taxon>
        <taxon>Pythiales</taxon>
        <taxon>Pythiaceae</taxon>
        <taxon>Globisporangium</taxon>
    </lineage>
</organism>
<dbReference type="InParanoid" id="K3WGC5"/>
<evidence type="ECO:0008006" key="8">
    <source>
        <dbReference type="Google" id="ProtNLM"/>
    </source>
</evidence>